<keyword evidence="8" id="KW-1185">Reference proteome</keyword>
<dbReference type="Gene3D" id="3.40.50.150">
    <property type="entry name" value="Vaccinia Virus protein VP39"/>
    <property type="match status" value="1"/>
</dbReference>
<dbReference type="Gene3D" id="1.25.10.10">
    <property type="entry name" value="Leucine-rich Repeat Variant"/>
    <property type="match status" value="1"/>
</dbReference>
<evidence type="ECO:0000256" key="1">
    <source>
        <dbReference type="ARBA" id="ARBA00004496"/>
    </source>
</evidence>
<dbReference type="AlphaFoldDB" id="A0AAD8MA47"/>
<reference evidence="7" key="1">
    <citation type="submission" date="2023-02" db="EMBL/GenBank/DDBJ databases">
        <title>Genome of toxic invasive species Heracleum sosnowskyi carries increased number of genes despite the absence of recent whole-genome duplications.</title>
        <authorList>
            <person name="Schelkunov M."/>
            <person name="Shtratnikova V."/>
            <person name="Makarenko M."/>
            <person name="Klepikova A."/>
            <person name="Omelchenko D."/>
            <person name="Novikova G."/>
            <person name="Obukhova E."/>
            <person name="Bogdanov V."/>
            <person name="Penin A."/>
            <person name="Logacheva M."/>
        </authorList>
    </citation>
    <scope>NUCLEOTIDE SEQUENCE</scope>
    <source>
        <strain evidence="7">Hsosn_3</strain>
        <tissue evidence="7">Leaf</tissue>
    </source>
</reference>
<dbReference type="Pfam" id="PF13513">
    <property type="entry name" value="HEAT_EZ"/>
    <property type="match status" value="1"/>
</dbReference>
<evidence type="ECO:0000256" key="4">
    <source>
        <dbReference type="ARBA" id="ARBA00022737"/>
    </source>
</evidence>
<comment type="subcellular location">
    <subcellularLocation>
        <location evidence="1">Cytoplasm</location>
    </subcellularLocation>
</comment>
<feature type="region of interest" description="Disordered" evidence="6">
    <location>
        <begin position="142"/>
        <end position="168"/>
    </location>
</feature>
<evidence type="ECO:0000256" key="5">
    <source>
        <dbReference type="ARBA" id="ARBA00022927"/>
    </source>
</evidence>
<accession>A0AAD8MA47</accession>
<protein>
    <submittedName>
        <fullName evidence="7">Uncharacterized protein</fullName>
    </submittedName>
</protein>
<gene>
    <name evidence="7" type="ORF">POM88_033967</name>
</gene>
<dbReference type="Pfam" id="PF01269">
    <property type="entry name" value="Fibrillarin"/>
    <property type="match status" value="1"/>
</dbReference>
<dbReference type="GO" id="GO:0006606">
    <property type="term" value="P:protein import into nucleus"/>
    <property type="evidence" value="ECO:0007669"/>
    <property type="project" value="InterPro"/>
</dbReference>
<organism evidence="7 8">
    <name type="scientific">Heracleum sosnowskyi</name>
    <dbReference type="NCBI Taxonomy" id="360622"/>
    <lineage>
        <taxon>Eukaryota</taxon>
        <taxon>Viridiplantae</taxon>
        <taxon>Streptophyta</taxon>
        <taxon>Embryophyta</taxon>
        <taxon>Tracheophyta</taxon>
        <taxon>Spermatophyta</taxon>
        <taxon>Magnoliopsida</taxon>
        <taxon>eudicotyledons</taxon>
        <taxon>Gunneridae</taxon>
        <taxon>Pentapetalae</taxon>
        <taxon>asterids</taxon>
        <taxon>campanulids</taxon>
        <taxon>Apiales</taxon>
        <taxon>Apiaceae</taxon>
        <taxon>Apioideae</taxon>
        <taxon>apioid superclade</taxon>
        <taxon>Tordylieae</taxon>
        <taxon>Tordyliinae</taxon>
        <taxon>Heracleum</taxon>
    </lineage>
</organism>
<dbReference type="SUPFAM" id="SSF53335">
    <property type="entry name" value="S-adenosyl-L-methionine-dependent methyltransferases"/>
    <property type="match status" value="1"/>
</dbReference>
<comment type="caution">
    <text evidence="7">The sequence shown here is derived from an EMBL/GenBank/DDBJ whole genome shotgun (WGS) entry which is preliminary data.</text>
</comment>
<dbReference type="SMART" id="SM01206">
    <property type="entry name" value="Fibrillarin"/>
    <property type="match status" value="1"/>
</dbReference>
<sequence length="628" mass="70077">MGDLVNFNHNQQDPAQILLAAFYHNLFDLGHTRTNSYLEAKNVHPNEFAVVSVRARNSGHQGGVVGDTYLGREKIVLKGHHNHLHRGVYVGFGRTATCIIMKYRTHNHPEITGGFYYGGAGADIRKAHNMGLRILRRQELPPEEALDQDELEQDGEIDEGDLGEDDDEQELDETEEQILSASDRSQILQQELELHSQFPEFNAYLAFILSHSQVCAAFVELIKVHPALLEPHMKNVIEYMLQRNNDPDDKVSLEACEFWSTYCKAQLPLENIKEFLPLLVPVLLSNMTYDDESLSEAEDDGSFPDQDQDDDVVTNWNLRKCSAAVLHSVSKVFGDEILPMLMPYVQTKLSTSGDETWKEREAAALALGTIADGCINVLSPRLSQIVALLVPLLDDKFPLVRSISCWALSCFIKFIVKNEDDKTAVEYRVWNPPVSKLAAAILSGLTNIWLKPGSRVLYLGDVCGITVLQLSDLVGSDGLVYVRGLSDDIANTVEERSNVIAISAGNDVFLKDYRMVVGMVDVILGDIVYPEKDGCHLQVNYIAANARSYLKTGGHYLISIRPKNDKLTSQVKDPFADHNFLSFDIRMQFKSNDLVMLEPIGSGHAMAVGGFRMIETKKVPSVFEYSGS</sequence>
<keyword evidence="4" id="KW-0677">Repeat</keyword>
<dbReference type="PRINTS" id="PR00052">
    <property type="entry name" value="FIBRILLARIN"/>
</dbReference>
<name>A0AAD8MA47_9APIA</name>
<dbReference type="InterPro" id="IPR040122">
    <property type="entry name" value="Importin_beta"/>
</dbReference>
<proteinExistence type="predicted"/>
<evidence type="ECO:0000313" key="8">
    <source>
        <dbReference type="Proteomes" id="UP001237642"/>
    </source>
</evidence>
<dbReference type="GO" id="GO:0006364">
    <property type="term" value="P:rRNA processing"/>
    <property type="evidence" value="ECO:0007669"/>
    <property type="project" value="InterPro"/>
</dbReference>
<dbReference type="InterPro" id="IPR029063">
    <property type="entry name" value="SAM-dependent_MTases_sf"/>
</dbReference>
<evidence type="ECO:0000256" key="6">
    <source>
        <dbReference type="SAM" id="MobiDB-lite"/>
    </source>
</evidence>
<dbReference type="GO" id="GO:0008168">
    <property type="term" value="F:methyltransferase activity"/>
    <property type="evidence" value="ECO:0007669"/>
    <property type="project" value="InterPro"/>
</dbReference>
<evidence type="ECO:0000256" key="2">
    <source>
        <dbReference type="ARBA" id="ARBA00022448"/>
    </source>
</evidence>
<dbReference type="EMBL" id="JAUIZM010000008">
    <property type="protein sequence ID" value="KAK1367875.1"/>
    <property type="molecule type" value="Genomic_DNA"/>
</dbReference>
<dbReference type="SUPFAM" id="SSF48371">
    <property type="entry name" value="ARM repeat"/>
    <property type="match status" value="1"/>
</dbReference>
<dbReference type="GO" id="GO:0005737">
    <property type="term" value="C:cytoplasm"/>
    <property type="evidence" value="ECO:0007669"/>
    <property type="project" value="UniProtKB-SubCell"/>
</dbReference>
<dbReference type="GO" id="GO:0003723">
    <property type="term" value="F:RNA binding"/>
    <property type="evidence" value="ECO:0007669"/>
    <property type="project" value="InterPro"/>
</dbReference>
<dbReference type="InterPro" id="IPR016024">
    <property type="entry name" value="ARM-type_fold"/>
</dbReference>
<dbReference type="InterPro" id="IPR000692">
    <property type="entry name" value="Fibrillarin"/>
</dbReference>
<keyword evidence="5" id="KW-0653">Protein transport</keyword>
<dbReference type="Proteomes" id="UP001237642">
    <property type="component" value="Unassembled WGS sequence"/>
</dbReference>
<reference evidence="7" key="2">
    <citation type="submission" date="2023-05" db="EMBL/GenBank/DDBJ databases">
        <authorList>
            <person name="Schelkunov M.I."/>
        </authorList>
    </citation>
    <scope>NUCLEOTIDE SEQUENCE</scope>
    <source>
        <strain evidence="7">Hsosn_3</strain>
        <tissue evidence="7">Leaf</tissue>
    </source>
</reference>
<evidence type="ECO:0000256" key="3">
    <source>
        <dbReference type="ARBA" id="ARBA00022490"/>
    </source>
</evidence>
<dbReference type="InterPro" id="IPR011989">
    <property type="entry name" value="ARM-like"/>
</dbReference>
<keyword evidence="3" id="KW-0963">Cytoplasm</keyword>
<evidence type="ECO:0000313" key="7">
    <source>
        <dbReference type="EMBL" id="KAK1367875.1"/>
    </source>
</evidence>
<dbReference type="PANTHER" id="PTHR10527">
    <property type="entry name" value="IMPORTIN BETA"/>
    <property type="match status" value="1"/>
</dbReference>
<keyword evidence="2" id="KW-0813">Transport</keyword>